<evidence type="ECO:0000256" key="2">
    <source>
        <dbReference type="ARBA" id="ARBA00023002"/>
    </source>
</evidence>
<dbReference type="KEGG" id="rid:RIdsm_01452"/>
<dbReference type="FunFam" id="3.40.309.10:FF:000012">
    <property type="entry name" value="Betaine aldehyde dehydrogenase"/>
    <property type="match status" value="1"/>
</dbReference>
<dbReference type="EMBL" id="LAXI01000003">
    <property type="protein sequence ID" value="KRS18743.1"/>
    <property type="molecule type" value="Genomic_DNA"/>
</dbReference>
<dbReference type="CDD" id="cd07112">
    <property type="entry name" value="ALDH_GABALDH-PuuC"/>
    <property type="match status" value="1"/>
</dbReference>
<dbReference type="InterPro" id="IPR016162">
    <property type="entry name" value="Ald_DH_N"/>
</dbReference>
<keyword evidence="3" id="KW-0558">Oxidation</keyword>
<evidence type="ECO:0000256" key="1">
    <source>
        <dbReference type="ARBA" id="ARBA00009986"/>
    </source>
</evidence>
<dbReference type="PROSITE" id="PS00687">
    <property type="entry name" value="ALDEHYDE_DEHYDR_GLU"/>
    <property type="match status" value="1"/>
</dbReference>
<gene>
    <name evidence="8" type="primary">puuC_4</name>
    <name evidence="8" type="ORF">RIdsm_01452</name>
    <name evidence="7" type="ORF">XM52_07600</name>
</gene>
<proteinExistence type="inferred from homology"/>
<dbReference type="PANTHER" id="PTHR11699">
    <property type="entry name" value="ALDEHYDE DEHYDROGENASE-RELATED"/>
    <property type="match status" value="1"/>
</dbReference>
<dbReference type="RefSeq" id="WP_057814908.1">
    <property type="nucleotide sequence ID" value="NZ_CP031598.1"/>
</dbReference>
<reference evidence="8 10" key="2">
    <citation type="submission" date="2018-08" db="EMBL/GenBank/DDBJ databases">
        <title>Genetic Globetrotter - A new plasmid hitch-hiking vast phylogenetic and geographic distances.</title>
        <authorList>
            <person name="Vollmers J."/>
            <person name="Petersen J."/>
        </authorList>
    </citation>
    <scope>NUCLEOTIDE SEQUENCE [LARGE SCALE GENOMIC DNA]</scope>
    <source>
        <strain evidence="8 10">DSM 26383</strain>
    </source>
</reference>
<dbReference type="GO" id="GO:0004030">
    <property type="term" value="F:aldehyde dehydrogenase [NAD(P)+] activity"/>
    <property type="evidence" value="ECO:0007669"/>
    <property type="project" value="UniProtKB-EC"/>
</dbReference>
<dbReference type="EMBL" id="CP031598">
    <property type="protein sequence ID" value="QEW25665.1"/>
    <property type="molecule type" value="Genomic_DNA"/>
</dbReference>
<name>A0A0T5PBS5_9RHOB</name>
<evidence type="ECO:0000256" key="4">
    <source>
        <dbReference type="PROSITE-ProRule" id="PRU10007"/>
    </source>
</evidence>
<dbReference type="SUPFAM" id="SSF53720">
    <property type="entry name" value="ALDH-like"/>
    <property type="match status" value="1"/>
</dbReference>
<dbReference type="PATRIC" id="fig|540747.5.peg.3890"/>
<evidence type="ECO:0000313" key="7">
    <source>
        <dbReference type="EMBL" id="KRS18743.1"/>
    </source>
</evidence>
<evidence type="ECO:0000256" key="5">
    <source>
        <dbReference type="RuleBase" id="RU003345"/>
    </source>
</evidence>
<sequence>MLDSNIQDWREAAQVISPEGRMFIDGTYLDAESGKTFDNVNPATGEITCQIAEGGTGDIDRAVAVARRAFDSGVWSKMSPSDRGARLVRFADLIESHTRELALLETLDMGKPISDALSTDLPLSHSCLRWYGQAIDKIYDEIAPTPGSAVSLMRRAPLGVVGAVVPWNFPLMMAAWKIAPILAAGNSVVLKPAEQSSMSAIRIAALAVEAGIPEGVLNVVPGMGETAGRALGLHMDVDCIAFTGSTAVGKLFMQYSGQSNLKRVGLECGGKSPNIIFADAPDVDAAAEAAAWGIFYNQGEVCNAGSRVLVEESIAEQVLEKIVTTGRAMRVGDPLDPETQIGAIVDKTQTDRVLGYIESGRSQGARLVSGGGQPDAGGCFVEPTVFADVSPDMRIAKEEIFGPVLSVLTFKDEAEAIKIANDTIYGLAAGVWTGDLNRTFRVSEALHAGVVWVNCFDHGHISSPFGGFKQSGFGRDKSLHAIDKYTDIKTTWINLG</sequence>
<dbReference type="EC" id="1.2.1.5" evidence="8"/>
<dbReference type="InterPro" id="IPR016163">
    <property type="entry name" value="Ald_DH_C"/>
</dbReference>
<dbReference type="OrthoDB" id="9812625at2"/>
<dbReference type="Gene3D" id="3.40.309.10">
    <property type="entry name" value="Aldehyde Dehydrogenase, Chain A, domain 2"/>
    <property type="match status" value="1"/>
</dbReference>
<comment type="similarity">
    <text evidence="1 5">Belongs to the aldehyde dehydrogenase family.</text>
</comment>
<dbReference type="InterPro" id="IPR015590">
    <property type="entry name" value="Aldehyde_DH_dom"/>
</dbReference>
<dbReference type="InterPro" id="IPR016161">
    <property type="entry name" value="Ald_DH/histidinol_DH"/>
</dbReference>
<dbReference type="InterPro" id="IPR029510">
    <property type="entry name" value="Ald_DH_CS_GLU"/>
</dbReference>
<organism evidence="7 9">
    <name type="scientific">Roseovarius indicus</name>
    <dbReference type="NCBI Taxonomy" id="540747"/>
    <lineage>
        <taxon>Bacteria</taxon>
        <taxon>Pseudomonadati</taxon>
        <taxon>Pseudomonadota</taxon>
        <taxon>Alphaproteobacteria</taxon>
        <taxon>Rhodobacterales</taxon>
        <taxon>Roseobacteraceae</taxon>
        <taxon>Roseovarius</taxon>
    </lineage>
</organism>
<dbReference type="FunFam" id="3.40.605.10:FF:000001">
    <property type="entry name" value="Aldehyde dehydrogenase 1"/>
    <property type="match status" value="1"/>
</dbReference>
<dbReference type="PROSITE" id="PS00070">
    <property type="entry name" value="ALDEHYDE_DEHYDR_CYS"/>
    <property type="match status" value="1"/>
</dbReference>
<accession>A0A0T5PBS5</accession>
<evidence type="ECO:0000313" key="9">
    <source>
        <dbReference type="Proteomes" id="UP000051401"/>
    </source>
</evidence>
<evidence type="ECO:0000313" key="8">
    <source>
        <dbReference type="EMBL" id="QEW25665.1"/>
    </source>
</evidence>
<keyword evidence="9" id="KW-1185">Reference proteome</keyword>
<dbReference type="Gene3D" id="3.40.605.10">
    <property type="entry name" value="Aldehyde Dehydrogenase, Chain A, domain 1"/>
    <property type="match status" value="1"/>
</dbReference>
<dbReference type="Proteomes" id="UP000325785">
    <property type="component" value="Chromosome"/>
</dbReference>
<evidence type="ECO:0000256" key="3">
    <source>
        <dbReference type="ARBA" id="ARBA00023097"/>
    </source>
</evidence>
<dbReference type="STRING" id="540747.SAMN04488031_10494"/>
<feature type="domain" description="Aldehyde dehydrogenase" evidence="6">
    <location>
        <begin position="30"/>
        <end position="490"/>
    </location>
</feature>
<dbReference type="Proteomes" id="UP000051401">
    <property type="component" value="Unassembled WGS sequence"/>
</dbReference>
<protein>
    <submittedName>
        <fullName evidence="7 8">Aldehyde dehydrogenase</fullName>
        <ecNumber evidence="8">1.2.1.5</ecNumber>
    </submittedName>
</protein>
<dbReference type="FunFam" id="3.40.605.10:FF:000026">
    <property type="entry name" value="Aldehyde dehydrogenase, putative"/>
    <property type="match status" value="1"/>
</dbReference>
<dbReference type="AlphaFoldDB" id="A0A0T5PBS5"/>
<dbReference type="Pfam" id="PF00171">
    <property type="entry name" value="Aldedh"/>
    <property type="match status" value="1"/>
</dbReference>
<keyword evidence="2 5" id="KW-0560">Oxidoreductase</keyword>
<evidence type="ECO:0000313" key="10">
    <source>
        <dbReference type="Proteomes" id="UP000325785"/>
    </source>
</evidence>
<evidence type="ECO:0000259" key="6">
    <source>
        <dbReference type="Pfam" id="PF00171"/>
    </source>
</evidence>
<feature type="active site" evidence="4">
    <location>
        <position position="267"/>
    </location>
</feature>
<dbReference type="InterPro" id="IPR016160">
    <property type="entry name" value="Ald_DH_CS_CYS"/>
</dbReference>
<reference evidence="7 9" key="1">
    <citation type="submission" date="2015-04" db="EMBL/GenBank/DDBJ databases">
        <title>The draft genome sequence of Roseovarius indicus B108T.</title>
        <authorList>
            <person name="Li G."/>
            <person name="Lai Q."/>
            <person name="Shao Z."/>
            <person name="Yan P."/>
        </authorList>
    </citation>
    <scope>NUCLEOTIDE SEQUENCE [LARGE SCALE GENOMIC DNA]</scope>
    <source>
        <strain evidence="7 9">B108</strain>
    </source>
</reference>